<sequence>MKAPNLEYLPKDKATEAIIFAGEKAKTLADYWKEEAGKAIALDSTPPVYLTPYHLGRIKDCQIVDNKRLRARIYLAGKIEAILISAIVEKLAVAGVEDIRTFKGITDNEPECLNKEATDRIRVKVSNGESIFNDGLFSPLLKKHLARGELEPYVQSRNDGVFYIEPKQNRGSVEIINNETLLCSPVNIIGSGWDESEDRYLVLRMKKPGKNKEFTRVMKWSEIGSGEGWKVLTSKGVILNAEHKYRAKLANWLQQQEIIQEWKISHRTGWSGGAYIMPNGDVIGEPETPVIFSGGSAAESGYSVSGTSESWRESVARLAGGNPSMMLGVATSLAAPMVGLLEEDGFGVHLFENSSAGKTTTADIATSIWGHPDRLRLTWYGTPYAIANEAEAHNDCLLPLDEIGQSTKASDVATTAYTLFNGKGKLQGAKEGGNREMRYWRTVAISTGEHDLETYLAAEGIRVKAGQLVRLLNVPMEKSTVHHEHANGYDHAKALKAAYLQSYGAVGRDWVKWLAEHQQEAKDAVKAARERWRGLIPESYGDQVRRVLDRFTILEAALIAGRHFTGWSEQASRDAIQHCFNAWVKEFGTGNKEYEQITAQVEGFLNEHGYSRYMPHPGDPRDLPIKNLAGYRTKGSHDNDIVIYHTFPGVFENEISKGFNFKHVARVLSQAGMLQKGKDKFKRKSIRVDGRQPLFYVINHIICNDSEE</sequence>
<name>A0A759NMU5_SALER</name>
<reference evidence="2" key="1">
    <citation type="journal article" date="2018" name="Genome Biol.">
        <title>SKESA: strategic k-mer extension for scrupulous assemblies.</title>
        <authorList>
            <person name="Souvorov A."/>
            <person name="Agarwala R."/>
            <person name="Lipman D.J."/>
        </authorList>
    </citation>
    <scope>NUCLEOTIDE SEQUENCE</scope>
    <source>
        <strain evidence="2">MA.CK_98/00002963</strain>
    </source>
</reference>
<dbReference type="EMBL" id="DAAXPK010000001">
    <property type="protein sequence ID" value="HAG2008337.1"/>
    <property type="molecule type" value="Genomic_DNA"/>
</dbReference>
<accession>A0A759NMU5</accession>
<feature type="domain" description="DUF927" evidence="1">
    <location>
        <begin position="157"/>
        <end position="437"/>
    </location>
</feature>
<dbReference type="InterPro" id="IPR009270">
    <property type="entry name" value="DUF927"/>
</dbReference>
<evidence type="ECO:0000259" key="1">
    <source>
        <dbReference type="Pfam" id="PF06048"/>
    </source>
</evidence>
<comment type="caution">
    <text evidence="2">The sequence shown here is derived from an EMBL/GenBank/DDBJ whole genome shotgun (WGS) entry which is preliminary data.</text>
</comment>
<dbReference type="Pfam" id="PF06048">
    <property type="entry name" value="DUF927"/>
    <property type="match status" value="1"/>
</dbReference>
<organism evidence="2">
    <name type="scientific">Salmonella enterica</name>
    <name type="common">Salmonella choleraesuis</name>
    <dbReference type="NCBI Taxonomy" id="28901"/>
    <lineage>
        <taxon>Bacteria</taxon>
        <taxon>Pseudomonadati</taxon>
        <taxon>Pseudomonadota</taxon>
        <taxon>Gammaproteobacteria</taxon>
        <taxon>Enterobacterales</taxon>
        <taxon>Enterobacteriaceae</taxon>
        <taxon>Salmonella</taxon>
    </lineage>
</organism>
<dbReference type="AlphaFoldDB" id="A0A759NMU5"/>
<reference evidence="2" key="2">
    <citation type="submission" date="2020-02" db="EMBL/GenBank/DDBJ databases">
        <authorList>
            <consortium name="NCBI Pathogen Detection Project"/>
        </authorList>
    </citation>
    <scope>NUCLEOTIDE SEQUENCE</scope>
    <source>
        <strain evidence="2">MA.CK_98/00002963</strain>
    </source>
</reference>
<protein>
    <submittedName>
        <fullName evidence="2">DUF927 domain-containing protein</fullName>
    </submittedName>
</protein>
<proteinExistence type="predicted"/>
<evidence type="ECO:0000313" key="2">
    <source>
        <dbReference type="EMBL" id="HAG2008337.1"/>
    </source>
</evidence>
<gene>
    <name evidence="2" type="ORF">G8O32_000496</name>
</gene>